<name>A0A378NJK8_MANHA</name>
<dbReference type="Pfam" id="PF10833">
    <property type="entry name" value="DUF2572"/>
    <property type="match status" value="1"/>
</dbReference>
<accession>A0A378NJK8</accession>
<dbReference type="EMBL" id="UGPL01000006">
    <property type="protein sequence ID" value="STY66118.1"/>
    <property type="molecule type" value="Genomic_DNA"/>
</dbReference>
<organism evidence="1 2">
    <name type="scientific">Mannheimia haemolytica</name>
    <name type="common">Pasteurella haemolytica</name>
    <dbReference type="NCBI Taxonomy" id="75985"/>
    <lineage>
        <taxon>Bacteria</taxon>
        <taxon>Pseudomonadati</taxon>
        <taxon>Pseudomonadota</taxon>
        <taxon>Gammaproteobacteria</taxon>
        <taxon>Pasteurellales</taxon>
        <taxon>Pasteurellaceae</taxon>
        <taxon>Mannheimia</taxon>
    </lineage>
</organism>
<dbReference type="InterPro" id="IPR022543">
    <property type="entry name" value="DUF2572"/>
</dbReference>
<reference evidence="1 2" key="1">
    <citation type="submission" date="2018-06" db="EMBL/GenBank/DDBJ databases">
        <authorList>
            <consortium name="Pathogen Informatics"/>
            <person name="Doyle S."/>
        </authorList>
    </citation>
    <scope>NUCLEOTIDE SEQUENCE [LARGE SCALE GENOMIC DNA]</scope>
    <source>
        <strain evidence="1 2">NCTC9380</strain>
    </source>
</reference>
<protein>
    <submittedName>
        <fullName evidence="1">Protein of uncharacterized function (DUF2572)</fullName>
    </submittedName>
</protein>
<dbReference type="Proteomes" id="UP000254031">
    <property type="component" value="Unassembled WGS sequence"/>
</dbReference>
<evidence type="ECO:0000313" key="1">
    <source>
        <dbReference type="EMBL" id="STY66118.1"/>
    </source>
</evidence>
<sequence length="227" mass="26830">MNKYKNASALLVSLILISTILSVLFLSKEKWLGQQNITHFYREKYLSDQYNFLALYPQDKTQICQKFQKEQISQEDLSDKQFRFLQYQFACQFHSLFKDKKPTKEKYIHFTRLADYLDLSNVPNQEIYTIHSLAELPSSSEREPKIVLAKNAINENLPQDFYGIVITDYLFDITGKKMYGTLYSSYDNAREERNLTFKKEVLAELEARYSAWRYLPYSEHLMGAVDD</sequence>
<dbReference type="RefSeq" id="WP_020831048.1">
    <property type="nucleotide sequence ID" value="NZ_CP017484.1"/>
</dbReference>
<dbReference type="AlphaFoldDB" id="A0A378NJK8"/>
<gene>
    <name evidence="1" type="ORF">NCTC9380_01399</name>
</gene>
<evidence type="ECO:0000313" key="2">
    <source>
        <dbReference type="Proteomes" id="UP000254031"/>
    </source>
</evidence>
<proteinExistence type="predicted"/>